<evidence type="ECO:0000313" key="2">
    <source>
        <dbReference type="Proteomes" id="UP001444071"/>
    </source>
</evidence>
<proteinExistence type="predicted"/>
<evidence type="ECO:0000313" key="1">
    <source>
        <dbReference type="EMBL" id="MEQ2268287.1"/>
    </source>
</evidence>
<name>A0ABV0WH18_9TELE</name>
<sequence length="58" mass="6613">FEPGILDICLKILDDNPKFESDADKDLSSRRNPIYVTRVLTAMVIPIATRCLHLKKDL</sequence>
<dbReference type="Proteomes" id="UP001444071">
    <property type="component" value="Unassembled WGS sequence"/>
</dbReference>
<feature type="non-terminal residue" evidence="1">
    <location>
        <position position="1"/>
    </location>
</feature>
<dbReference type="EMBL" id="JAHRIM010047040">
    <property type="protein sequence ID" value="MEQ2268287.1"/>
    <property type="molecule type" value="Genomic_DNA"/>
</dbReference>
<dbReference type="InterPro" id="IPR038765">
    <property type="entry name" value="Papain-like_cys_pep_sf"/>
</dbReference>
<reference evidence="1 2" key="1">
    <citation type="submission" date="2021-06" db="EMBL/GenBank/DDBJ databases">
        <authorList>
            <person name="Palmer J.M."/>
        </authorList>
    </citation>
    <scope>NUCLEOTIDE SEQUENCE [LARGE SCALE GENOMIC DNA]</scope>
    <source>
        <strain evidence="1 2">XR_2019</strain>
        <tissue evidence="1">Muscle</tissue>
    </source>
</reference>
<dbReference type="SUPFAM" id="SSF54001">
    <property type="entry name" value="Cysteine proteinases"/>
    <property type="match status" value="1"/>
</dbReference>
<feature type="non-terminal residue" evidence="1">
    <location>
        <position position="58"/>
    </location>
</feature>
<keyword evidence="2" id="KW-1185">Reference proteome</keyword>
<dbReference type="InterPro" id="IPR036985">
    <property type="entry name" value="Transglutaminase-like_sf"/>
</dbReference>
<comment type="caution">
    <text evidence="1">The sequence shown here is derived from an EMBL/GenBank/DDBJ whole genome shotgun (WGS) entry which is preliminary data.</text>
</comment>
<gene>
    <name evidence="1" type="primary">TGM2_2</name>
    <name evidence="1" type="ORF">XENORESO_019219</name>
</gene>
<accession>A0ABV0WH18</accession>
<dbReference type="Gene3D" id="3.90.260.10">
    <property type="entry name" value="Transglutaminase-like"/>
    <property type="match status" value="1"/>
</dbReference>
<protein>
    <submittedName>
        <fullName evidence="1">Protein-glutamine gamma-glutamyltransferase 2</fullName>
    </submittedName>
</protein>
<organism evidence="1 2">
    <name type="scientific">Xenotaenia resolanae</name>
    <dbReference type="NCBI Taxonomy" id="208358"/>
    <lineage>
        <taxon>Eukaryota</taxon>
        <taxon>Metazoa</taxon>
        <taxon>Chordata</taxon>
        <taxon>Craniata</taxon>
        <taxon>Vertebrata</taxon>
        <taxon>Euteleostomi</taxon>
        <taxon>Actinopterygii</taxon>
        <taxon>Neopterygii</taxon>
        <taxon>Teleostei</taxon>
        <taxon>Neoteleostei</taxon>
        <taxon>Acanthomorphata</taxon>
        <taxon>Ovalentaria</taxon>
        <taxon>Atherinomorphae</taxon>
        <taxon>Cyprinodontiformes</taxon>
        <taxon>Goodeidae</taxon>
        <taxon>Xenotaenia</taxon>
    </lineage>
</organism>